<evidence type="ECO:0000256" key="2">
    <source>
        <dbReference type="SAM" id="MobiDB-lite"/>
    </source>
</evidence>
<comment type="caution">
    <text evidence="3">The sequence shown here is derived from an EMBL/GenBank/DDBJ whole genome shotgun (WGS) entry which is preliminary data.</text>
</comment>
<organism evidence="3">
    <name type="scientific">marine sediment metagenome</name>
    <dbReference type="NCBI Taxonomy" id="412755"/>
    <lineage>
        <taxon>unclassified sequences</taxon>
        <taxon>metagenomes</taxon>
        <taxon>ecological metagenomes</taxon>
    </lineage>
</organism>
<gene>
    <name evidence="3" type="ORF">S01H1_18329</name>
</gene>
<name>X0TU72_9ZZZZ</name>
<dbReference type="InterPro" id="IPR036165">
    <property type="entry name" value="YefM-like_sf"/>
</dbReference>
<protein>
    <recommendedName>
        <fullName evidence="4">Antitoxin</fullName>
    </recommendedName>
</protein>
<evidence type="ECO:0000313" key="3">
    <source>
        <dbReference type="EMBL" id="GAF79670.1"/>
    </source>
</evidence>
<evidence type="ECO:0000256" key="1">
    <source>
        <dbReference type="ARBA" id="ARBA00009981"/>
    </source>
</evidence>
<evidence type="ECO:0008006" key="4">
    <source>
        <dbReference type="Google" id="ProtNLM"/>
    </source>
</evidence>
<dbReference type="PANTHER" id="PTHR35377">
    <property type="entry name" value="ANTITOXIN VAPB49-RELATED-RELATED"/>
    <property type="match status" value="1"/>
</dbReference>
<dbReference type="Pfam" id="PF02604">
    <property type="entry name" value="PhdYeFM_antitox"/>
    <property type="match status" value="1"/>
</dbReference>
<dbReference type="SUPFAM" id="SSF143120">
    <property type="entry name" value="YefM-like"/>
    <property type="match status" value="1"/>
</dbReference>
<comment type="similarity">
    <text evidence="1">Belongs to the phD/YefM antitoxin family.</text>
</comment>
<reference evidence="3" key="1">
    <citation type="journal article" date="2014" name="Front. Microbiol.">
        <title>High frequency of phylogenetically diverse reductive dehalogenase-homologous genes in deep subseafloor sedimentary metagenomes.</title>
        <authorList>
            <person name="Kawai M."/>
            <person name="Futagami T."/>
            <person name="Toyoda A."/>
            <person name="Takaki Y."/>
            <person name="Nishi S."/>
            <person name="Hori S."/>
            <person name="Arai W."/>
            <person name="Tsubouchi T."/>
            <person name="Morono Y."/>
            <person name="Uchiyama I."/>
            <person name="Ito T."/>
            <person name="Fujiyama A."/>
            <person name="Inagaki F."/>
            <person name="Takami H."/>
        </authorList>
    </citation>
    <scope>NUCLEOTIDE SEQUENCE</scope>
    <source>
        <strain evidence="3">Expedition CK06-06</strain>
    </source>
</reference>
<dbReference type="InterPro" id="IPR006442">
    <property type="entry name" value="Antitoxin_Phd/YefM"/>
</dbReference>
<dbReference type="AlphaFoldDB" id="X0TU72"/>
<dbReference type="PANTHER" id="PTHR35377:SF8">
    <property type="entry name" value="ANTITOXIN VAPB22"/>
    <property type="match status" value="1"/>
</dbReference>
<dbReference type="Gene3D" id="3.40.1620.10">
    <property type="entry name" value="YefM-like domain"/>
    <property type="match status" value="1"/>
</dbReference>
<sequence length="100" mass="10766">MKIASITQTKNQLSALIDEVKRGECVLILDRGNPVARLVAAVGSEDDECHQGRIERLERVGVIRRAERPPDTSLVDEPPPKTPGSASALGGLLAERLTGR</sequence>
<dbReference type="EMBL" id="BARS01009795">
    <property type="protein sequence ID" value="GAF79670.1"/>
    <property type="molecule type" value="Genomic_DNA"/>
</dbReference>
<feature type="region of interest" description="Disordered" evidence="2">
    <location>
        <begin position="65"/>
        <end position="100"/>
    </location>
</feature>
<proteinExistence type="inferred from homology"/>
<dbReference type="NCBIfam" id="TIGR01552">
    <property type="entry name" value="phd_fam"/>
    <property type="match status" value="1"/>
</dbReference>
<dbReference type="InterPro" id="IPR051416">
    <property type="entry name" value="phD-YefM_TA_antitoxins"/>
</dbReference>
<accession>X0TU72</accession>